<organism evidence="3 4">
    <name type="scientific">Enterocloster bolteae (strain ATCC BAA-613 / DSM 15670 / CCUG 46953 / JCM 12243 / WAL 16351)</name>
    <name type="common">Clostridium bolteae</name>
    <dbReference type="NCBI Taxonomy" id="411902"/>
    <lineage>
        <taxon>Bacteria</taxon>
        <taxon>Bacillati</taxon>
        <taxon>Bacillota</taxon>
        <taxon>Clostridia</taxon>
        <taxon>Lachnospirales</taxon>
        <taxon>Lachnospiraceae</taxon>
        <taxon>Enterocloster</taxon>
    </lineage>
</organism>
<dbReference type="PRINTS" id="PR00081">
    <property type="entry name" value="GDHRDH"/>
</dbReference>
<dbReference type="PANTHER" id="PTHR42760:SF5">
    <property type="entry name" value="2-DEHYDRO-3-DEOXY-D-GLUCONATE 5-DEHYDROGENASE"/>
    <property type="match status" value="1"/>
</dbReference>
<comment type="similarity">
    <text evidence="1">Belongs to the short-chain dehydrogenases/reductases (SDR) family.</text>
</comment>
<dbReference type="InterPro" id="IPR002347">
    <property type="entry name" value="SDR_fam"/>
</dbReference>
<gene>
    <name evidence="3" type="ORF">CLOBOL_01477</name>
</gene>
<dbReference type="AlphaFoldDB" id="A8RL15"/>
<protein>
    <recommendedName>
        <fullName evidence="5">2-dehydro-3-deoxy-D-gluconate 5-dehydrogenase</fullName>
    </recommendedName>
</protein>
<evidence type="ECO:0000256" key="2">
    <source>
        <dbReference type="ARBA" id="ARBA00023002"/>
    </source>
</evidence>
<dbReference type="GO" id="GO:0008206">
    <property type="term" value="P:bile acid metabolic process"/>
    <property type="evidence" value="ECO:0007669"/>
    <property type="project" value="UniProtKB-ARBA"/>
</dbReference>
<evidence type="ECO:0000256" key="1">
    <source>
        <dbReference type="ARBA" id="ARBA00006484"/>
    </source>
</evidence>
<dbReference type="PRINTS" id="PR00080">
    <property type="entry name" value="SDRFAMILY"/>
</dbReference>
<dbReference type="InterPro" id="IPR020904">
    <property type="entry name" value="Sc_DH/Rdtase_CS"/>
</dbReference>
<reference evidence="3 4" key="1">
    <citation type="submission" date="2007-08" db="EMBL/GenBank/DDBJ databases">
        <authorList>
            <person name="Fulton L."/>
            <person name="Clifton S."/>
            <person name="Fulton B."/>
            <person name="Xu J."/>
            <person name="Minx P."/>
            <person name="Pepin K.H."/>
            <person name="Johnson M."/>
            <person name="Thiruvilangam P."/>
            <person name="Bhonagiri V."/>
            <person name="Nash W.E."/>
            <person name="Mardis E.R."/>
            <person name="Wilson R.K."/>
        </authorList>
    </citation>
    <scope>NUCLEOTIDE SEQUENCE [LARGE SCALE GENOMIC DNA]</scope>
    <source>
        <strain evidence="4">ATCC BAA-613 / DSM 15670 / CCUG 46953 / JCM 12243 / WAL 16351</strain>
    </source>
</reference>
<name>A8RL15_ENTBW</name>
<sequence>MRSVKKMVYDYKEKFSVQGKKCIVTGGAQGLSRGMAEGLLENGAEVVLMDLQKEKLEQAVEEYCKKGYKAHGVAGDLSKKAELDRMFDEAMELLGGKLDVMIPAAGIQRRYEPWEFPEEMWNLVINVDLNHVWFMCQRAIQVMRDKDTVGKIINIGSMNSFFGGTTVPAYSAAKGAVTQLSKSIASDCADHSICCNVIAPGYMDTEMCANMSQERKDECTKRIAAGRWGRPEDLKGPILFLASSASDYLNGAVIPVDGGFLVKS</sequence>
<proteinExistence type="inferred from homology"/>
<comment type="caution">
    <text evidence="3">The sequence shown here is derived from an EMBL/GenBank/DDBJ whole genome shotgun (WGS) entry which is preliminary data.</text>
</comment>
<dbReference type="PANTHER" id="PTHR42760">
    <property type="entry name" value="SHORT-CHAIN DEHYDROGENASES/REDUCTASES FAMILY MEMBER"/>
    <property type="match status" value="1"/>
</dbReference>
<evidence type="ECO:0000313" key="4">
    <source>
        <dbReference type="Proteomes" id="UP000005396"/>
    </source>
</evidence>
<dbReference type="FunFam" id="3.40.50.720:FF:000084">
    <property type="entry name" value="Short-chain dehydrogenase reductase"/>
    <property type="match status" value="1"/>
</dbReference>
<dbReference type="GO" id="GO:0016616">
    <property type="term" value="F:oxidoreductase activity, acting on the CH-OH group of donors, NAD or NADP as acceptor"/>
    <property type="evidence" value="ECO:0007669"/>
    <property type="project" value="TreeGrafter"/>
</dbReference>
<reference evidence="3 4" key="2">
    <citation type="submission" date="2007-09" db="EMBL/GenBank/DDBJ databases">
        <title>Draft genome sequence of Clostridium bolteae (ATCC BAA-613).</title>
        <authorList>
            <person name="Sudarsanam P."/>
            <person name="Ley R."/>
            <person name="Guruge J."/>
            <person name="Turnbaugh P.J."/>
            <person name="Mahowald M."/>
            <person name="Liep D."/>
            <person name="Gordon J."/>
        </authorList>
    </citation>
    <scope>NUCLEOTIDE SEQUENCE [LARGE SCALE GENOMIC DNA]</scope>
    <source>
        <strain evidence="4">ATCC BAA-613 / DSM 15670 / CCUG 46953 / JCM 12243 / WAL 16351</strain>
    </source>
</reference>
<keyword evidence="2" id="KW-0560">Oxidoreductase</keyword>
<dbReference type="SUPFAM" id="SSF51735">
    <property type="entry name" value="NAD(P)-binding Rossmann-fold domains"/>
    <property type="match status" value="1"/>
</dbReference>
<dbReference type="InterPro" id="IPR036291">
    <property type="entry name" value="NAD(P)-bd_dom_sf"/>
</dbReference>
<dbReference type="Gene3D" id="3.40.50.720">
    <property type="entry name" value="NAD(P)-binding Rossmann-like Domain"/>
    <property type="match status" value="1"/>
</dbReference>
<evidence type="ECO:0000313" key="3">
    <source>
        <dbReference type="EMBL" id="EDP18123.1"/>
    </source>
</evidence>
<dbReference type="PaxDb" id="411902-CLOBOL_01477"/>
<dbReference type="PROSITE" id="PS00061">
    <property type="entry name" value="ADH_SHORT"/>
    <property type="match status" value="1"/>
</dbReference>
<dbReference type="eggNOG" id="COG1028">
    <property type="taxonomic scope" value="Bacteria"/>
</dbReference>
<dbReference type="EMBL" id="ABCC02000017">
    <property type="protein sequence ID" value="EDP18123.1"/>
    <property type="molecule type" value="Genomic_DNA"/>
</dbReference>
<dbReference type="Proteomes" id="UP000005396">
    <property type="component" value="Unassembled WGS sequence"/>
</dbReference>
<accession>A8RL15</accession>
<dbReference type="Pfam" id="PF13561">
    <property type="entry name" value="adh_short_C2"/>
    <property type="match status" value="1"/>
</dbReference>
<dbReference type="HOGENOM" id="CLU_010194_1_2_9"/>
<evidence type="ECO:0008006" key="5">
    <source>
        <dbReference type="Google" id="ProtNLM"/>
    </source>
</evidence>